<evidence type="ECO:0000256" key="11">
    <source>
        <dbReference type="ARBA" id="ARBA00023242"/>
    </source>
</evidence>
<evidence type="ECO:0000256" key="1">
    <source>
        <dbReference type="ARBA" id="ARBA00004123"/>
    </source>
</evidence>
<dbReference type="Proteomes" id="UP000230233">
    <property type="component" value="Chromosome II"/>
</dbReference>
<evidence type="ECO:0000256" key="5">
    <source>
        <dbReference type="ARBA" id="ARBA00022741"/>
    </source>
</evidence>
<feature type="compositionally biased region" description="Acidic residues" evidence="13">
    <location>
        <begin position="1045"/>
        <end position="1065"/>
    </location>
</feature>
<dbReference type="EMBL" id="PDUG01000002">
    <property type="protein sequence ID" value="PIC46125.1"/>
    <property type="molecule type" value="Genomic_DNA"/>
</dbReference>
<feature type="domain" description="Rad50/SbcC-type AAA" evidence="14">
    <location>
        <begin position="76"/>
        <end position="346"/>
    </location>
</feature>
<accession>A0A2G5V2X3</accession>
<dbReference type="GO" id="GO:0005634">
    <property type="term" value="C:nucleus"/>
    <property type="evidence" value="ECO:0007669"/>
    <property type="project" value="UniProtKB-SubCell"/>
</dbReference>
<comment type="subcellular location">
    <subcellularLocation>
        <location evidence="2">Chromosome</location>
    </subcellularLocation>
    <subcellularLocation>
        <location evidence="1">Nucleus</location>
    </subcellularLocation>
</comment>
<keyword evidence="6" id="KW-0227">DNA damage</keyword>
<sequence>MQLSSQLRLNMYEEKLMAMSHNLGMNKNKRDCSSPNENIAPIRSTMNDDDASASVPAKKPRLEEEERIAVAGRVASVKLQNFMCHANLQIDFNTKQNNCFYIGGPNGSGKSALFAAINLGLGGRGSDNDRGSTVKSYIKDGTPQSKITITLTNKGLNSHPDWDDLISVERTINQSSSTYVMKSIKVSANGHQTEHVISKKKSDIDRIVNRFNIHLSNPAFWMSQDRSRSFLANFKPSNVYKLYLQSTNLENIRQSYVRFAAIIDECSQIVERKSAEVSIQQRKLKRMQEQRELQMRVESDRALIGVYVWKLIFCKVRDLEDEIKLNKKKQEVHDKLHEEWKTQYADNRAERNQLEKAVQDVCEDADLQTEEMGEAQKLQKAKTDEVMKFKDEIKSLEQQNRRKKVDINGCKDAIREAENKLKSMVAKQGNDEVKKQLERKNEEYQRISKEVEKMEIGGEKVQLEERANLIASDLNKKNKEKHETLKEYHKLQGEFTNRQDMLRRAKAAKQNSVNKFGSSMSQILSEIGKRRGEFKALPKGPIGKFVTLKDPQWAYPVEQCLKNVANNFLCHSQSDSAVLRDIFTHLRLPKNERPTIIVSEFSGKRYSNLVEPSDEYPSMYRVLQISDPDVDNLIIDKTSCEQFILLKDKTEAMNLMGSKHPPKNATRAFTSDGSQAYANGPNSQYRFYANNSRDTRPSGLFQQVNLDEAELTKEVKNIEQAKMQIDTDVKQIEKEIQALRREQQSADKEVEEFERKLSNLRGQEIRTRRSVEELQNSIANSSKEEQVTSLSDSIAELKSKLSQSEQEILEIEEKIKETEKEMQPYVKEREESAKTYAELKKELEELNRSILKFHEDMAVLDKKGDVLQLRLEKLAADEQVLYHREARLLTERDFAVESLETEKLTTPMPPTEQDPPDLTDFPVSDKAKLKLAELQKSVERASKGCDMSITHETVKDFKETLKMHRFFCRQLEEAVESLREVHAARCRGYVSLKTYTEMKVCDKFQELLEVRGHFIGGLEFDHDKETLNVNVQSCKEKDSMADRPPEDDDDGEDEEEEELEDDDSDDGHAPRRKKAKKQPKKKKNRDLKGLSGGERSFVTAALVMSLWEVMEQPFRMLDEFDVFMDMMNRKLVMDLLVELATKKFPHNQFIFFTPQGIKELKIVDGLQVFEMNKVRD</sequence>
<dbReference type="InterPro" id="IPR027417">
    <property type="entry name" value="P-loop_NTPase"/>
</dbReference>
<evidence type="ECO:0000313" key="15">
    <source>
        <dbReference type="EMBL" id="PIC46125.1"/>
    </source>
</evidence>
<keyword evidence="9" id="KW-0233">DNA recombination</keyword>
<evidence type="ECO:0000313" key="16">
    <source>
        <dbReference type="Proteomes" id="UP000230233"/>
    </source>
</evidence>
<keyword evidence="11" id="KW-0539">Nucleus</keyword>
<keyword evidence="8 12" id="KW-0175">Coiled coil</keyword>
<evidence type="ECO:0000256" key="2">
    <source>
        <dbReference type="ARBA" id="ARBA00004286"/>
    </source>
</evidence>
<keyword evidence="7" id="KW-0067">ATP-binding</keyword>
<dbReference type="PANTHER" id="PTHR19306">
    <property type="entry name" value="STRUCTURAL MAINTENANCE OF CHROMOSOMES 5,6 SMC5, SMC6"/>
    <property type="match status" value="1"/>
</dbReference>
<dbReference type="GO" id="GO:0003684">
    <property type="term" value="F:damaged DNA binding"/>
    <property type="evidence" value="ECO:0007669"/>
    <property type="project" value="TreeGrafter"/>
</dbReference>
<keyword evidence="16" id="KW-1185">Reference proteome</keyword>
<gene>
    <name evidence="15" type="primary">Cnig_chr_II.g5920</name>
    <name evidence="15" type="ORF">B9Z55_005920</name>
</gene>
<dbReference type="Gene3D" id="3.40.50.300">
    <property type="entry name" value="P-loop containing nucleotide triphosphate hydrolases"/>
    <property type="match status" value="2"/>
</dbReference>
<dbReference type="Pfam" id="PF13476">
    <property type="entry name" value="AAA_23"/>
    <property type="match status" value="1"/>
</dbReference>
<dbReference type="GO" id="GO:0000724">
    <property type="term" value="P:double-strand break repair via homologous recombination"/>
    <property type="evidence" value="ECO:0007669"/>
    <property type="project" value="TreeGrafter"/>
</dbReference>
<dbReference type="GO" id="GO:0035861">
    <property type="term" value="C:site of double-strand break"/>
    <property type="evidence" value="ECO:0007669"/>
    <property type="project" value="TreeGrafter"/>
</dbReference>
<protein>
    <recommendedName>
        <fullName evidence="14">Rad50/SbcC-type AAA domain-containing protein</fullName>
    </recommendedName>
</protein>
<evidence type="ECO:0000256" key="6">
    <source>
        <dbReference type="ARBA" id="ARBA00022763"/>
    </source>
</evidence>
<dbReference type="PANTHER" id="PTHR19306:SF6">
    <property type="entry name" value="STRUCTURAL MAINTENANCE OF CHROMOSOMES PROTEIN 6"/>
    <property type="match status" value="1"/>
</dbReference>
<dbReference type="SUPFAM" id="SSF52540">
    <property type="entry name" value="P-loop containing nucleoside triphosphate hydrolases"/>
    <property type="match status" value="2"/>
</dbReference>
<name>A0A2G5V2X3_9PELO</name>
<evidence type="ECO:0000256" key="10">
    <source>
        <dbReference type="ARBA" id="ARBA00023204"/>
    </source>
</evidence>
<dbReference type="GO" id="GO:0030915">
    <property type="term" value="C:Smc5-Smc6 complex"/>
    <property type="evidence" value="ECO:0007669"/>
    <property type="project" value="TreeGrafter"/>
</dbReference>
<evidence type="ECO:0000256" key="9">
    <source>
        <dbReference type="ARBA" id="ARBA00023172"/>
    </source>
</evidence>
<keyword evidence="10" id="KW-0234">DNA repair</keyword>
<organism evidence="15 16">
    <name type="scientific">Caenorhabditis nigoni</name>
    <dbReference type="NCBI Taxonomy" id="1611254"/>
    <lineage>
        <taxon>Eukaryota</taxon>
        <taxon>Metazoa</taxon>
        <taxon>Ecdysozoa</taxon>
        <taxon>Nematoda</taxon>
        <taxon>Chromadorea</taxon>
        <taxon>Rhabditida</taxon>
        <taxon>Rhabditina</taxon>
        <taxon>Rhabditomorpha</taxon>
        <taxon>Rhabditoidea</taxon>
        <taxon>Rhabditidae</taxon>
        <taxon>Peloderinae</taxon>
        <taxon>Caenorhabditis</taxon>
    </lineage>
</organism>
<evidence type="ECO:0000256" key="3">
    <source>
        <dbReference type="ARBA" id="ARBA00006793"/>
    </source>
</evidence>
<comment type="similarity">
    <text evidence="3">Belongs to the SMC family. SMC6 subfamily.</text>
</comment>
<feature type="coiled-coil region" evidence="12">
    <location>
        <begin position="337"/>
        <end position="494"/>
    </location>
</feature>
<feature type="compositionally biased region" description="Basic and acidic residues" evidence="13">
    <location>
        <begin position="1034"/>
        <end position="1044"/>
    </location>
</feature>
<proteinExistence type="inferred from homology"/>
<comment type="caution">
    <text evidence="15">The sequence shown here is derived from an EMBL/GenBank/DDBJ whole genome shotgun (WGS) entry which is preliminary data.</text>
</comment>
<dbReference type="GO" id="GO:0016887">
    <property type="term" value="F:ATP hydrolysis activity"/>
    <property type="evidence" value="ECO:0007669"/>
    <property type="project" value="InterPro"/>
</dbReference>
<keyword evidence="4" id="KW-0158">Chromosome</keyword>
<feature type="coiled-coil region" evidence="12">
    <location>
        <begin position="701"/>
        <end position="856"/>
    </location>
</feature>
<feature type="region of interest" description="Disordered" evidence="13">
    <location>
        <begin position="1033"/>
        <end position="1089"/>
    </location>
</feature>
<dbReference type="STRING" id="1611254.A0A2G5V2X3"/>
<dbReference type="OrthoDB" id="10072614at2759"/>
<dbReference type="GO" id="GO:0003697">
    <property type="term" value="F:single-stranded DNA binding"/>
    <property type="evidence" value="ECO:0007669"/>
    <property type="project" value="TreeGrafter"/>
</dbReference>
<keyword evidence="5" id="KW-0547">Nucleotide-binding</keyword>
<feature type="compositionally biased region" description="Basic residues" evidence="13">
    <location>
        <begin position="1070"/>
        <end position="1085"/>
    </location>
</feature>
<dbReference type="AlphaFoldDB" id="A0A2G5V2X3"/>
<evidence type="ECO:0000256" key="4">
    <source>
        <dbReference type="ARBA" id="ARBA00022454"/>
    </source>
</evidence>
<evidence type="ECO:0000259" key="14">
    <source>
        <dbReference type="Pfam" id="PF13476"/>
    </source>
</evidence>
<dbReference type="InterPro" id="IPR038729">
    <property type="entry name" value="Rad50/SbcC_AAA"/>
</dbReference>
<dbReference type="GO" id="GO:0005524">
    <property type="term" value="F:ATP binding"/>
    <property type="evidence" value="ECO:0007669"/>
    <property type="project" value="UniProtKB-KW"/>
</dbReference>
<evidence type="ECO:0000256" key="8">
    <source>
        <dbReference type="ARBA" id="ARBA00023054"/>
    </source>
</evidence>
<evidence type="ECO:0000256" key="13">
    <source>
        <dbReference type="SAM" id="MobiDB-lite"/>
    </source>
</evidence>
<dbReference type="Gene3D" id="1.10.287.1490">
    <property type="match status" value="1"/>
</dbReference>
<feature type="region of interest" description="Disordered" evidence="13">
    <location>
        <begin position="41"/>
        <end position="60"/>
    </location>
</feature>
<evidence type="ECO:0000256" key="7">
    <source>
        <dbReference type="ARBA" id="ARBA00022840"/>
    </source>
</evidence>
<evidence type="ECO:0000256" key="12">
    <source>
        <dbReference type="SAM" id="Coils"/>
    </source>
</evidence>
<reference evidence="16" key="1">
    <citation type="submission" date="2017-10" db="EMBL/GenBank/DDBJ databases">
        <title>Rapid genome shrinkage in a self-fertile nematode reveals novel sperm competition proteins.</title>
        <authorList>
            <person name="Yin D."/>
            <person name="Schwarz E.M."/>
            <person name="Thomas C.G."/>
            <person name="Felde R.L."/>
            <person name="Korf I.F."/>
            <person name="Cutter A.D."/>
            <person name="Schartner C.M."/>
            <person name="Ralston E.J."/>
            <person name="Meyer B.J."/>
            <person name="Haag E.S."/>
        </authorList>
    </citation>
    <scope>NUCLEOTIDE SEQUENCE [LARGE SCALE GENOMIC DNA]</scope>
    <source>
        <strain evidence="16">JU1422</strain>
    </source>
</reference>